<evidence type="ECO:0000313" key="1">
    <source>
        <dbReference type="EMBL" id="KAG7375699.1"/>
    </source>
</evidence>
<sequence length="125" mass="14783">MDPPLSPSRAPENIHPFLLPQITRRRFTSVPKESIVDREQRLLQELRRFDDLDRTITAIPYEYVGNDIRSLYPKTMAASLKRNYPDWHMLTPAYRLRFAGMSWTEHVTSLVSRRSGNNLIQRMIR</sequence>
<dbReference type="AlphaFoldDB" id="A0A8T1V6G4"/>
<protein>
    <submittedName>
        <fullName evidence="1">Uncharacterized protein</fullName>
    </submittedName>
</protein>
<proteinExistence type="predicted"/>
<keyword evidence="2" id="KW-1185">Reference proteome</keyword>
<reference evidence="1" key="1">
    <citation type="submission" date="2021-02" db="EMBL/GenBank/DDBJ databases">
        <authorList>
            <person name="Palmer J.M."/>
        </authorList>
    </citation>
    <scope>NUCLEOTIDE SEQUENCE</scope>
    <source>
        <strain evidence="1">SCRP734</strain>
    </source>
</reference>
<organism evidence="1 2">
    <name type="scientific">Phytophthora pseudosyringae</name>
    <dbReference type="NCBI Taxonomy" id="221518"/>
    <lineage>
        <taxon>Eukaryota</taxon>
        <taxon>Sar</taxon>
        <taxon>Stramenopiles</taxon>
        <taxon>Oomycota</taxon>
        <taxon>Peronosporomycetes</taxon>
        <taxon>Peronosporales</taxon>
        <taxon>Peronosporaceae</taxon>
        <taxon>Phytophthora</taxon>
    </lineage>
</organism>
<dbReference type="EMBL" id="JAGDFM010000980">
    <property type="protein sequence ID" value="KAG7375699.1"/>
    <property type="molecule type" value="Genomic_DNA"/>
</dbReference>
<name>A0A8T1V6G4_9STRA</name>
<dbReference type="OrthoDB" id="10499177at2759"/>
<accession>A0A8T1V6G4</accession>
<gene>
    <name evidence="1" type="ORF">PHYPSEUDO_015565</name>
</gene>
<evidence type="ECO:0000313" key="2">
    <source>
        <dbReference type="Proteomes" id="UP000694044"/>
    </source>
</evidence>
<dbReference type="Proteomes" id="UP000694044">
    <property type="component" value="Unassembled WGS sequence"/>
</dbReference>
<comment type="caution">
    <text evidence="1">The sequence shown here is derived from an EMBL/GenBank/DDBJ whole genome shotgun (WGS) entry which is preliminary data.</text>
</comment>